<dbReference type="GO" id="GO:0009252">
    <property type="term" value="P:peptidoglycan biosynthetic process"/>
    <property type="evidence" value="ECO:0007669"/>
    <property type="project" value="UniProtKB-UniRule"/>
</dbReference>
<sequence>MARIKHKRTHHQQFGQINRIASKASSVSRLLTPIALAITLAACSSKPPEPETVDITSEPTLSAQVYLMKADTTQSSLQNDWLIMALKADLKEGNTRQAVLLIKRLAKQNLTEIQQAEWQLARAELLFTEGQTEDALAQLTFQPWWKLPDDQWTDYHYLRIQMLTRLERYFSVSREWLQLSSYLPESEQKNVATQVWTNLSQLSQYEIANFSATPDETELAGWLRLAMYMQTMSDNVLQLKTALESWMQENPQHPAALYIPADIQDILDLEIVQPKNTALLLPLTGKYAKQAELVRNGFLLAMMDDTTREDDAILNVIDTNANAIADVRKELDEKNIDFVIGPLIKDNIEQLQAIQNEKEYRIPMLALNFPDDINVDSETCYLTLSPEQEVAQGARHLFSQGFRYPLILTPKGSYGERIAIAFQDEWKKYSRNQAAVSYYGNRRQLQQNINSVFGLKESQSRIVQMENLLGSNIESQPRSRRDIDAVYINASSADLTLIKPFIEVAVNPDARPPKLFANSHSNTGGDRQFEDLSGVTFSDIPLLTESNAHFNNQLTHLWPNQSNDEKRLMALGMDAYRLINELPQMKVDPDYRVKGETGTLSIDDQCVVQREIKWAEFNALQP</sequence>
<evidence type="ECO:0000256" key="5">
    <source>
        <dbReference type="ARBA" id="ARBA00023139"/>
    </source>
</evidence>
<accession>A0A2U3BD31</accession>
<keyword evidence="3 8" id="KW-0573">Peptidoglycan synthesis</keyword>
<dbReference type="InterPro" id="IPR028082">
    <property type="entry name" value="Peripla_BP_I"/>
</dbReference>
<dbReference type="CDD" id="cd06339">
    <property type="entry name" value="PBP1_YraM_LppC_lipoprotein-like"/>
    <property type="match status" value="1"/>
</dbReference>
<dbReference type="EMBL" id="QFWT01000002">
    <property type="protein sequence ID" value="PWI34673.1"/>
    <property type="molecule type" value="Genomic_DNA"/>
</dbReference>
<evidence type="ECO:0000313" key="10">
    <source>
        <dbReference type="Proteomes" id="UP000245362"/>
    </source>
</evidence>
<keyword evidence="2 8" id="KW-0133">Cell shape</keyword>
<comment type="similarity">
    <text evidence="8">Belongs to the LpoA family.</text>
</comment>
<dbReference type="OrthoDB" id="6708821at2"/>
<evidence type="ECO:0000256" key="8">
    <source>
        <dbReference type="HAMAP-Rule" id="MF_01890"/>
    </source>
</evidence>
<dbReference type="GO" id="GO:0031241">
    <property type="term" value="C:periplasmic side of cell outer membrane"/>
    <property type="evidence" value="ECO:0007669"/>
    <property type="project" value="UniProtKB-UniRule"/>
</dbReference>
<proteinExistence type="inferred from homology"/>
<gene>
    <name evidence="8" type="primary">lpoA</name>
    <name evidence="9" type="ORF">DI392_06135</name>
</gene>
<dbReference type="HAMAP" id="MF_01890">
    <property type="entry name" value="LpoA"/>
    <property type="match status" value="1"/>
</dbReference>
<organism evidence="9 10">
    <name type="scientific">Vibrio albus</name>
    <dbReference type="NCBI Taxonomy" id="2200953"/>
    <lineage>
        <taxon>Bacteria</taxon>
        <taxon>Pseudomonadati</taxon>
        <taxon>Pseudomonadota</taxon>
        <taxon>Gammaproteobacteria</taxon>
        <taxon>Vibrionales</taxon>
        <taxon>Vibrionaceae</taxon>
        <taxon>Vibrio</taxon>
    </lineage>
</organism>
<dbReference type="Gene3D" id="3.40.50.2300">
    <property type="match status" value="2"/>
</dbReference>
<comment type="subunit">
    <text evidence="8">Interacts with PBP1a.</text>
</comment>
<dbReference type="PANTHER" id="PTHR38038">
    <property type="entry name" value="PENICILLIN-BINDING PROTEIN ACTIVATOR LPOA"/>
    <property type="match status" value="1"/>
</dbReference>
<dbReference type="SUPFAM" id="SSF53822">
    <property type="entry name" value="Periplasmic binding protein-like I"/>
    <property type="match status" value="1"/>
</dbReference>
<keyword evidence="10" id="KW-1185">Reference proteome</keyword>
<name>A0A2U3BD31_9VIBR</name>
<evidence type="ECO:0000256" key="4">
    <source>
        <dbReference type="ARBA" id="ARBA00023136"/>
    </source>
</evidence>
<keyword evidence="4 8" id="KW-0472">Membrane</keyword>
<dbReference type="Proteomes" id="UP000245362">
    <property type="component" value="Unassembled WGS sequence"/>
</dbReference>
<keyword evidence="6 8" id="KW-0998">Cell outer membrane</keyword>
<dbReference type="PANTHER" id="PTHR38038:SF1">
    <property type="entry name" value="PENICILLIN-BINDING PROTEIN ACTIVATOR LPOA"/>
    <property type="match status" value="1"/>
</dbReference>
<dbReference type="AlphaFoldDB" id="A0A2U3BD31"/>
<dbReference type="Gene3D" id="1.25.40.10">
    <property type="entry name" value="Tetratricopeptide repeat domain"/>
    <property type="match status" value="1"/>
</dbReference>
<evidence type="ECO:0000256" key="1">
    <source>
        <dbReference type="ARBA" id="ARBA00022729"/>
    </source>
</evidence>
<dbReference type="InterPro" id="IPR007443">
    <property type="entry name" value="LpoA"/>
</dbReference>
<dbReference type="RefSeq" id="WP_109319009.1">
    <property type="nucleotide sequence ID" value="NZ_QFWT01000002.1"/>
</dbReference>
<dbReference type="GO" id="GO:0008360">
    <property type="term" value="P:regulation of cell shape"/>
    <property type="evidence" value="ECO:0007669"/>
    <property type="project" value="UniProtKB-KW"/>
</dbReference>
<dbReference type="GO" id="GO:0030234">
    <property type="term" value="F:enzyme regulator activity"/>
    <property type="evidence" value="ECO:0007669"/>
    <property type="project" value="UniProtKB-UniRule"/>
</dbReference>
<keyword evidence="7" id="KW-0449">Lipoprotein</keyword>
<dbReference type="Pfam" id="PF04348">
    <property type="entry name" value="LppC"/>
    <property type="match status" value="1"/>
</dbReference>
<evidence type="ECO:0000256" key="2">
    <source>
        <dbReference type="ARBA" id="ARBA00022960"/>
    </source>
</evidence>
<evidence type="ECO:0000313" key="9">
    <source>
        <dbReference type="EMBL" id="PWI34673.1"/>
    </source>
</evidence>
<dbReference type="InterPro" id="IPR011990">
    <property type="entry name" value="TPR-like_helical_dom_sf"/>
</dbReference>
<evidence type="ECO:0000256" key="7">
    <source>
        <dbReference type="ARBA" id="ARBA00023288"/>
    </source>
</evidence>
<evidence type="ECO:0000256" key="3">
    <source>
        <dbReference type="ARBA" id="ARBA00022984"/>
    </source>
</evidence>
<comment type="caution">
    <text evidence="9">The sequence shown here is derived from an EMBL/GenBank/DDBJ whole genome shotgun (WGS) entry which is preliminary data.</text>
</comment>
<dbReference type="Gene3D" id="1.25.40.650">
    <property type="match status" value="1"/>
</dbReference>
<keyword evidence="5" id="KW-0564">Palmitate</keyword>
<keyword evidence="1 8" id="KW-0732">Signal</keyword>
<reference evidence="9 10" key="1">
    <citation type="submission" date="2018-05" db="EMBL/GenBank/DDBJ databases">
        <title>Vibrio limimaris sp. nov., isolated from marine sediment.</title>
        <authorList>
            <person name="Li C.-M."/>
        </authorList>
    </citation>
    <scope>NUCLEOTIDE SEQUENCE [LARGE SCALE GENOMIC DNA]</scope>
    <source>
        <strain evidence="9 10">E4404</strain>
    </source>
</reference>
<comment type="function">
    <text evidence="8">Regulator of peptidoglycan synthesis that is essential for the function of penicillin-binding protein 1A (PBP1a).</text>
</comment>
<evidence type="ECO:0000256" key="6">
    <source>
        <dbReference type="ARBA" id="ARBA00023237"/>
    </source>
</evidence>
<protein>
    <recommendedName>
        <fullName evidence="8">Penicillin-binding protein activator LpoA</fullName>
        <shortName evidence="8">PBP activator LpoA</shortName>
    </recommendedName>
</protein>